<dbReference type="Proteomes" id="UP001281003">
    <property type="component" value="Unassembled WGS sequence"/>
</dbReference>
<evidence type="ECO:0000259" key="1">
    <source>
        <dbReference type="Pfam" id="PF11790"/>
    </source>
</evidence>
<keyword evidence="2" id="KW-0378">Hydrolase</keyword>
<feature type="non-terminal residue" evidence="2">
    <location>
        <position position="392"/>
    </location>
</feature>
<dbReference type="Pfam" id="PF11790">
    <property type="entry name" value="Glyco_hydro_cc"/>
    <property type="match status" value="1"/>
</dbReference>
<reference evidence="2" key="2">
    <citation type="submission" date="2023-07" db="EMBL/GenBank/DDBJ databases">
        <authorList>
            <consortium name="Lawrence Berkeley National Laboratory"/>
            <person name="Haridas S."/>
            <person name="Hensen N."/>
            <person name="Bonometti L."/>
            <person name="Westerberg I."/>
            <person name="Brannstrom I.O."/>
            <person name="Guillou S."/>
            <person name="Cros-Aarteil S."/>
            <person name="Calhoun S."/>
            <person name="Kuo A."/>
            <person name="Mondo S."/>
            <person name="Pangilinan J."/>
            <person name="Riley R."/>
            <person name="LaButti K."/>
            <person name="Andreopoulos B."/>
            <person name="Lipzen A."/>
            <person name="Chen C."/>
            <person name="Yanf M."/>
            <person name="Daum C."/>
            <person name="Ng V."/>
            <person name="Clum A."/>
            <person name="Steindorff A."/>
            <person name="Ohm R."/>
            <person name="Martin F."/>
            <person name="Silar P."/>
            <person name="Natvig D."/>
            <person name="Lalanne C."/>
            <person name="Gautier V."/>
            <person name="Ament-velasquez S.L."/>
            <person name="Kruys A."/>
            <person name="Hutchinson M.I."/>
            <person name="Powell A.J."/>
            <person name="Barry K."/>
            <person name="Miller A.N."/>
            <person name="Grigoriev I.V."/>
            <person name="Debuchy R."/>
            <person name="Gladieux P."/>
            <person name="Thoren M.H."/>
            <person name="Johannesson H."/>
        </authorList>
    </citation>
    <scope>NUCLEOTIDE SEQUENCE</scope>
    <source>
        <strain evidence="2">FGSC 1904</strain>
    </source>
</reference>
<gene>
    <name evidence="2" type="ORF">B0T20DRAFT_353317</name>
</gene>
<dbReference type="EMBL" id="JAUTDP010000006">
    <property type="protein sequence ID" value="KAK3398871.1"/>
    <property type="molecule type" value="Genomic_DNA"/>
</dbReference>
<keyword evidence="3" id="KW-1185">Reference proteome</keyword>
<evidence type="ECO:0000313" key="2">
    <source>
        <dbReference type="EMBL" id="KAK3398871.1"/>
    </source>
</evidence>
<dbReference type="SUPFAM" id="SSF51445">
    <property type="entry name" value="(Trans)glycosidases"/>
    <property type="match status" value="1"/>
</dbReference>
<dbReference type="GO" id="GO:0016787">
    <property type="term" value="F:hydrolase activity"/>
    <property type="evidence" value="ECO:0007669"/>
    <property type="project" value="UniProtKB-KW"/>
</dbReference>
<feature type="domain" description="Asl1-like glycosyl hydrolase catalytic" evidence="1">
    <location>
        <begin position="59"/>
        <end position="335"/>
    </location>
</feature>
<proteinExistence type="predicted"/>
<dbReference type="PANTHER" id="PTHR34154">
    <property type="entry name" value="ALKALI-SENSITIVE LINKAGE PROTEIN 1"/>
    <property type="match status" value="1"/>
</dbReference>
<protein>
    <submittedName>
        <fullName evidence="2">Glycosyl hydrolase catalytic core-domain-containing protein</fullName>
    </submittedName>
</protein>
<dbReference type="InterPro" id="IPR053183">
    <property type="entry name" value="ASL1"/>
</dbReference>
<dbReference type="InterPro" id="IPR017853">
    <property type="entry name" value="GH"/>
</dbReference>
<accession>A0AAE0UC95</accession>
<dbReference type="InterPro" id="IPR024655">
    <property type="entry name" value="Asl1_glyco_hydro_catalytic"/>
</dbReference>
<dbReference type="AlphaFoldDB" id="A0AAE0UC95"/>
<reference evidence="2" key="1">
    <citation type="journal article" date="2023" name="Mol. Phylogenet. Evol.">
        <title>Genome-scale phylogeny and comparative genomics of the fungal order Sordariales.</title>
        <authorList>
            <person name="Hensen N."/>
            <person name="Bonometti L."/>
            <person name="Westerberg I."/>
            <person name="Brannstrom I.O."/>
            <person name="Guillou S."/>
            <person name="Cros-Aarteil S."/>
            <person name="Calhoun S."/>
            <person name="Haridas S."/>
            <person name="Kuo A."/>
            <person name="Mondo S."/>
            <person name="Pangilinan J."/>
            <person name="Riley R."/>
            <person name="LaButti K."/>
            <person name="Andreopoulos B."/>
            <person name="Lipzen A."/>
            <person name="Chen C."/>
            <person name="Yan M."/>
            <person name="Daum C."/>
            <person name="Ng V."/>
            <person name="Clum A."/>
            <person name="Steindorff A."/>
            <person name="Ohm R.A."/>
            <person name="Martin F."/>
            <person name="Silar P."/>
            <person name="Natvig D.O."/>
            <person name="Lalanne C."/>
            <person name="Gautier V."/>
            <person name="Ament-Velasquez S.L."/>
            <person name="Kruys A."/>
            <person name="Hutchinson M.I."/>
            <person name="Powell A.J."/>
            <person name="Barry K."/>
            <person name="Miller A.N."/>
            <person name="Grigoriev I.V."/>
            <person name="Debuchy R."/>
            <person name="Gladieux P."/>
            <person name="Hiltunen Thoren M."/>
            <person name="Johannesson H."/>
        </authorList>
    </citation>
    <scope>NUCLEOTIDE SEQUENCE</scope>
    <source>
        <strain evidence="2">FGSC 1904</strain>
    </source>
</reference>
<sequence>DGHNQVIQHLSSASIFAPKTLAQTTTMRPPLPLPLLLSLSTATATTSPKRGLIFTPNTNWPKDDLLWLSGPNNLTWYHNYQSLPSSESNYASLPQNQIEFVPTMWGGNENDTDFLRNVTALMGVKLDDSDDKGKGKDKRAEKRNITHILTFNKPDQPFEVGGSEMEPRVAAKAWIRNIIPLRRLGVKVGLPLVGEPQSHTRQGDKGEGDKSWLDMFFANCSGLLDEMDDAKEETCGFDFVPVYSFGGMEVLEKRVGVFEDAFPGLDIWITEFGYPSETLQNTQKFYNQSIAYLDSKDSVKRYAWFGAFRSIVSNVGPNQAFLDPYGKLTDIGSWYLGGNATGREALPSDDYKGDDAKCTKDKPCGEEENGQGVVRPGRLVVLLFVVSLFWLV</sequence>
<dbReference type="GO" id="GO:0009277">
    <property type="term" value="C:fungal-type cell wall"/>
    <property type="evidence" value="ECO:0007669"/>
    <property type="project" value="TreeGrafter"/>
</dbReference>
<comment type="caution">
    <text evidence="2">The sequence shown here is derived from an EMBL/GenBank/DDBJ whole genome shotgun (WGS) entry which is preliminary data.</text>
</comment>
<evidence type="ECO:0000313" key="3">
    <source>
        <dbReference type="Proteomes" id="UP001281003"/>
    </source>
</evidence>
<organism evidence="2 3">
    <name type="scientific">Sordaria brevicollis</name>
    <dbReference type="NCBI Taxonomy" id="83679"/>
    <lineage>
        <taxon>Eukaryota</taxon>
        <taxon>Fungi</taxon>
        <taxon>Dikarya</taxon>
        <taxon>Ascomycota</taxon>
        <taxon>Pezizomycotina</taxon>
        <taxon>Sordariomycetes</taxon>
        <taxon>Sordariomycetidae</taxon>
        <taxon>Sordariales</taxon>
        <taxon>Sordariaceae</taxon>
        <taxon>Sordaria</taxon>
    </lineage>
</organism>
<name>A0AAE0UC95_SORBR</name>
<dbReference type="GO" id="GO:0071966">
    <property type="term" value="P:fungal-type cell wall polysaccharide metabolic process"/>
    <property type="evidence" value="ECO:0007669"/>
    <property type="project" value="TreeGrafter"/>
</dbReference>
<dbReference type="PANTHER" id="PTHR34154:SF3">
    <property type="entry name" value="ALKALI-SENSITIVE LINKAGE PROTEIN 1"/>
    <property type="match status" value="1"/>
</dbReference>